<dbReference type="Proteomes" id="UP001055072">
    <property type="component" value="Unassembled WGS sequence"/>
</dbReference>
<gene>
    <name evidence="1" type="ORF">BDY19DRAFT_995673</name>
</gene>
<evidence type="ECO:0000313" key="2">
    <source>
        <dbReference type="Proteomes" id="UP001055072"/>
    </source>
</evidence>
<accession>A0ACB8TXG7</accession>
<keyword evidence="2" id="KW-1185">Reference proteome</keyword>
<organism evidence="1 2">
    <name type="scientific">Irpex rosettiformis</name>
    <dbReference type="NCBI Taxonomy" id="378272"/>
    <lineage>
        <taxon>Eukaryota</taxon>
        <taxon>Fungi</taxon>
        <taxon>Dikarya</taxon>
        <taxon>Basidiomycota</taxon>
        <taxon>Agaricomycotina</taxon>
        <taxon>Agaricomycetes</taxon>
        <taxon>Polyporales</taxon>
        <taxon>Irpicaceae</taxon>
        <taxon>Irpex</taxon>
    </lineage>
</organism>
<sequence>MPFAVTVIFFLQYGLLSVLASPISLRSDTPRRNLLDPLNFESGIRNAFSGPPSDLHDWSGSFSPGFRDGR</sequence>
<protein>
    <submittedName>
        <fullName evidence="1">Uncharacterized protein</fullName>
    </submittedName>
</protein>
<evidence type="ECO:0000313" key="1">
    <source>
        <dbReference type="EMBL" id="KAI0086663.1"/>
    </source>
</evidence>
<comment type="caution">
    <text evidence="1">The sequence shown here is derived from an EMBL/GenBank/DDBJ whole genome shotgun (WGS) entry which is preliminary data.</text>
</comment>
<reference evidence="1" key="1">
    <citation type="journal article" date="2021" name="Environ. Microbiol.">
        <title>Gene family expansions and transcriptome signatures uncover fungal adaptations to wood decay.</title>
        <authorList>
            <person name="Hage H."/>
            <person name="Miyauchi S."/>
            <person name="Viragh M."/>
            <person name="Drula E."/>
            <person name="Min B."/>
            <person name="Chaduli D."/>
            <person name="Navarro D."/>
            <person name="Favel A."/>
            <person name="Norest M."/>
            <person name="Lesage-Meessen L."/>
            <person name="Balint B."/>
            <person name="Merenyi Z."/>
            <person name="de Eugenio L."/>
            <person name="Morin E."/>
            <person name="Martinez A.T."/>
            <person name="Baldrian P."/>
            <person name="Stursova M."/>
            <person name="Martinez M.J."/>
            <person name="Novotny C."/>
            <person name="Magnuson J.K."/>
            <person name="Spatafora J.W."/>
            <person name="Maurice S."/>
            <person name="Pangilinan J."/>
            <person name="Andreopoulos W."/>
            <person name="LaButti K."/>
            <person name="Hundley H."/>
            <person name="Na H."/>
            <person name="Kuo A."/>
            <person name="Barry K."/>
            <person name="Lipzen A."/>
            <person name="Henrissat B."/>
            <person name="Riley R."/>
            <person name="Ahrendt S."/>
            <person name="Nagy L.G."/>
            <person name="Grigoriev I.V."/>
            <person name="Martin F."/>
            <person name="Rosso M.N."/>
        </authorList>
    </citation>
    <scope>NUCLEOTIDE SEQUENCE</scope>
    <source>
        <strain evidence="1">CBS 384.51</strain>
    </source>
</reference>
<proteinExistence type="predicted"/>
<dbReference type="EMBL" id="MU274922">
    <property type="protein sequence ID" value="KAI0086663.1"/>
    <property type="molecule type" value="Genomic_DNA"/>
</dbReference>
<name>A0ACB8TXG7_9APHY</name>